<keyword evidence="2" id="KW-1185">Reference proteome</keyword>
<organism evidence="1 2">
    <name type="scientific">Paraglomus brasilianum</name>
    <dbReference type="NCBI Taxonomy" id="144538"/>
    <lineage>
        <taxon>Eukaryota</taxon>
        <taxon>Fungi</taxon>
        <taxon>Fungi incertae sedis</taxon>
        <taxon>Mucoromycota</taxon>
        <taxon>Glomeromycotina</taxon>
        <taxon>Glomeromycetes</taxon>
        <taxon>Paraglomerales</taxon>
        <taxon>Paraglomeraceae</taxon>
        <taxon>Paraglomus</taxon>
    </lineage>
</organism>
<accession>A0A9N9BUA1</accession>
<protein>
    <submittedName>
        <fullName evidence="1">7555_t:CDS:1</fullName>
    </submittedName>
</protein>
<name>A0A9N9BUA1_9GLOM</name>
<dbReference type="AlphaFoldDB" id="A0A9N9BUA1"/>
<dbReference type="Proteomes" id="UP000789739">
    <property type="component" value="Unassembled WGS sequence"/>
</dbReference>
<comment type="caution">
    <text evidence="1">The sequence shown here is derived from an EMBL/GenBank/DDBJ whole genome shotgun (WGS) entry which is preliminary data.</text>
</comment>
<evidence type="ECO:0000313" key="1">
    <source>
        <dbReference type="EMBL" id="CAG8580039.1"/>
    </source>
</evidence>
<dbReference type="EMBL" id="CAJVPI010000885">
    <property type="protein sequence ID" value="CAG8580039.1"/>
    <property type="molecule type" value="Genomic_DNA"/>
</dbReference>
<reference evidence="1" key="1">
    <citation type="submission" date="2021-06" db="EMBL/GenBank/DDBJ databases">
        <authorList>
            <person name="Kallberg Y."/>
            <person name="Tangrot J."/>
            <person name="Rosling A."/>
        </authorList>
    </citation>
    <scope>NUCLEOTIDE SEQUENCE</scope>
    <source>
        <strain evidence="1">BR232B</strain>
    </source>
</reference>
<sequence>MFTGQVSLIGFHIADIANVDVLSLPELETFHVHPEWVVVERIPDKNLQQPYTTLSQDSRGLTDVDALHGIDFDACALVAPVVVSKSQ</sequence>
<proteinExistence type="predicted"/>
<evidence type="ECO:0000313" key="2">
    <source>
        <dbReference type="Proteomes" id="UP000789739"/>
    </source>
</evidence>
<gene>
    <name evidence="1" type="ORF">PBRASI_LOCUS6568</name>
</gene>